<dbReference type="NCBIfam" id="TIGR00190">
    <property type="entry name" value="thiC"/>
    <property type="match status" value="1"/>
</dbReference>
<dbReference type="AlphaFoldDB" id="G0GC54"/>
<dbReference type="InterPro" id="IPR002817">
    <property type="entry name" value="ThiC/BzaA/B"/>
</dbReference>
<feature type="binding site" evidence="10">
    <location>
        <position position="159"/>
    </location>
    <ligand>
        <name>substrate</name>
    </ligand>
</feature>
<dbReference type="Gene3D" id="3.20.20.540">
    <property type="entry name" value="Radical SAM ThiC family, central domain"/>
    <property type="match status" value="1"/>
</dbReference>
<evidence type="ECO:0000313" key="12">
    <source>
        <dbReference type="Proteomes" id="UP000007254"/>
    </source>
</evidence>
<evidence type="ECO:0000256" key="9">
    <source>
        <dbReference type="ARBA" id="ARBA00023239"/>
    </source>
</evidence>
<proteinExistence type="inferred from homology"/>
<evidence type="ECO:0000256" key="6">
    <source>
        <dbReference type="ARBA" id="ARBA00022977"/>
    </source>
</evidence>
<dbReference type="HOGENOM" id="CLU_013181_2_2_12"/>
<dbReference type="HAMAP" id="MF_00089">
    <property type="entry name" value="ThiC"/>
    <property type="match status" value="1"/>
</dbReference>
<feature type="binding site" evidence="10">
    <location>
        <begin position="181"/>
        <end position="183"/>
    </location>
    <ligand>
        <name>substrate</name>
    </ligand>
</feature>
<sequence length="424" mass="46115">MTQLEAARKGIITPEMEEVARNEGRAPEEIRALVAEGAAVIPANRNHSGVSACGIGRGLRTKVNVNLGISPDCRNHEVEFAKAELAERMGANALMDLSCEGDTRPFRKALIARTRLPVGTVPVYDAEGMGKSLEDLTADDFLSMLARHAEDGVDFVTLHAGITRECLDLLEEGERIMPVVSRGGSLIAEWMRKTGEENPFYACFDRVLEICREYDVTISLGDACRPGAVHDATDSLQIQELITLGRLVKRARKAGVQVMVEGPGHMRLPEIEANVLLQKKLCHGAPFYVLGPVVTDVAPGYDHITSAIGGALAAWFGADFLCYVTPAEHVRLPTLEDVREGIIAARIAAHAADLAKGIPGAEAWDRCMSEARGRLDWDAMMEEALDPEKPSRMRAESVPGDPRVCTMCGRMCSIKRMQEAAPHP</sequence>
<comment type="cofactor">
    <cofactor evidence="10">
        <name>[4Fe-4S] cluster</name>
        <dbReference type="ChEBI" id="CHEBI:49883"/>
    </cofactor>
    <text evidence="10">Binds 1 [4Fe-4S] cluster per subunit. The cluster is coordinated with 3 cysteines and an exchangeable S-adenosyl-L-methionine.</text>
</comment>
<keyword evidence="4 10" id="KW-0479">Metal-binding</keyword>
<feature type="binding site" evidence="10">
    <location>
        <position position="261"/>
    </location>
    <ligand>
        <name>substrate</name>
    </ligand>
</feature>
<dbReference type="OrthoDB" id="9805897at2"/>
<comment type="similarity">
    <text evidence="10">Belongs to the ThiC family.</text>
</comment>
<feature type="binding site" evidence="10">
    <location>
        <begin position="222"/>
        <end position="225"/>
    </location>
    <ligand>
        <name>substrate</name>
    </ligand>
</feature>
<keyword evidence="3 10" id="KW-0949">S-adenosyl-L-methionine</keyword>
<evidence type="ECO:0000256" key="8">
    <source>
        <dbReference type="ARBA" id="ARBA00023014"/>
    </source>
</evidence>
<dbReference type="InterPro" id="IPR038521">
    <property type="entry name" value="ThiC/Bza_core_dom"/>
</dbReference>
<comment type="catalytic activity">
    <reaction evidence="10">
        <text>5-amino-1-(5-phospho-beta-D-ribosyl)imidazole + S-adenosyl-L-methionine = 4-amino-2-methyl-5-(phosphooxymethyl)pyrimidine + CO + 5'-deoxyadenosine + formate + L-methionine + 3 H(+)</text>
        <dbReference type="Rhea" id="RHEA:24840"/>
        <dbReference type="ChEBI" id="CHEBI:15378"/>
        <dbReference type="ChEBI" id="CHEBI:15740"/>
        <dbReference type="ChEBI" id="CHEBI:17245"/>
        <dbReference type="ChEBI" id="CHEBI:17319"/>
        <dbReference type="ChEBI" id="CHEBI:57844"/>
        <dbReference type="ChEBI" id="CHEBI:58354"/>
        <dbReference type="ChEBI" id="CHEBI:59789"/>
        <dbReference type="ChEBI" id="CHEBI:137981"/>
        <dbReference type="EC" id="4.1.99.17"/>
    </reaction>
</comment>
<evidence type="ECO:0000256" key="4">
    <source>
        <dbReference type="ARBA" id="ARBA00022723"/>
    </source>
</evidence>
<evidence type="ECO:0000256" key="1">
    <source>
        <dbReference type="ARBA" id="ARBA00003175"/>
    </source>
</evidence>
<dbReference type="GO" id="GO:0009229">
    <property type="term" value="P:thiamine diphosphate biosynthetic process"/>
    <property type="evidence" value="ECO:0007669"/>
    <property type="project" value="UniProtKB-UniRule"/>
</dbReference>
<evidence type="ECO:0000313" key="11">
    <source>
        <dbReference type="EMBL" id="AEJ60418.1"/>
    </source>
</evidence>
<dbReference type="GO" id="GO:0009228">
    <property type="term" value="P:thiamine biosynthetic process"/>
    <property type="evidence" value="ECO:0007669"/>
    <property type="project" value="UniProtKB-UniRule"/>
</dbReference>
<dbReference type="KEGG" id="stq:Spith_0131"/>
<feature type="binding site" evidence="10">
    <location>
        <position position="288"/>
    </location>
    <ligand>
        <name>substrate</name>
    </ligand>
</feature>
<keyword evidence="12" id="KW-1185">Reference proteome</keyword>
<keyword evidence="6 10" id="KW-0784">Thiamine biosynthesis</keyword>
<feature type="binding site" evidence="10">
    <location>
        <position position="329"/>
    </location>
    <ligand>
        <name>Zn(2+)</name>
        <dbReference type="ChEBI" id="CHEBI:29105"/>
    </ligand>
</feature>
<protein>
    <recommendedName>
        <fullName evidence="10">Phosphomethylpyrimidine synthase</fullName>
        <ecNumber evidence="10">4.1.99.17</ecNumber>
    </recommendedName>
    <alternativeName>
        <fullName evidence="10">Hydroxymethylpyrimidine phosphate synthase</fullName>
        <shortName evidence="10">HMP-P synthase</shortName>
        <shortName evidence="10">HMP-phosphate synthase</shortName>
        <shortName evidence="10">HMPP synthase</shortName>
    </alternativeName>
    <alternativeName>
        <fullName evidence="10">Thiamine biosynthesis protein ThiC</fullName>
    </alternativeName>
</protein>
<keyword evidence="8 10" id="KW-0411">Iron-sulfur</keyword>
<dbReference type="PANTHER" id="PTHR30557">
    <property type="entry name" value="THIAMINE BIOSYNTHESIS PROTEIN THIC"/>
    <property type="match status" value="1"/>
</dbReference>
<dbReference type="SFLD" id="SFLDF00407">
    <property type="entry name" value="phosphomethylpyrimidine_syntha"/>
    <property type="match status" value="1"/>
</dbReference>
<gene>
    <name evidence="10" type="primary">thiC</name>
    <name evidence="11" type="ordered locus">Spith_0131</name>
</gene>
<feature type="binding site" evidence="10">
    <location>
        <position position="265"/>
    </location>
    <ligand>
        <name>Zn(2+)</name>
        <dbReference type="ChEBI" id="CHEBI:29105"/>
    </ligand>
</feature>
<dbReference type="PANTHER" id="PTHR30557:SF1">
    <property type="entry name" value="PHOSPHOMETHYLPYRIMIDINE SYNTHASE, CHLOROPLASTIC"/>
    <property type="match status" value="1"/>
</dbReference>
<dbReference type="GO" id="GO:0070284">
    <property type="term" value="F:phosphomethylpyrimidine synthase activity"/>
    <property type="evidence" value="ECO:0007669"/>
    <property type="project" value="UniProtKB-EC"/>
</dbReference>
<organism evidence="11 12">
    <name type="scientific">Winmispira thermophila (strain ATCC 700085 / DSM 6578 / Z-1203)</name>
    <name type="common">Spirochaeta thermophila</name>
    <dbReference type="NCBI Taxonomy" id="869211"/>
    <lineage>
        <taxon>Bacteria</taxon>
        <taxon>Pseudomonadati</taxon>
        <taxon>Spirochaetota</taxon>
        <taxon>Spirochaetia</taxon>
        <taxon>Winmispirales</taxon>
        <taxon>Winmispiraceae</taxon>
        <taxon>Winmispira</taxon>
    </lineage>
</organism>
<name>G0GC54_WINT7</name>
<dbReference type="SFLD" id="SFLDG01114">
    <property type="entry name" value="phosphomethylpyrimidine_syntha"/>
    <property type="match status" value="1"/>
</dbReference>
<keyword evidence="5 10" id="KW-0862">Zinc</keyword>
<keyword evidence="7 10" id="KW-0408">Iron</keyword>
<dbReference type="SFLD" id="SFLDS00113">
    <property type="entry name" value="Radical_SAM_Phosphomethylpyrim"/>
    <property type="match status" value="1"/>
</dbReference>
<dbReference type="EMBL" id="CP002903">
    <property type="protein sequence ID" value="AEJ60418.1"/>
    <property type="molecule type" value="Genomic_DNA"/>
</dbReference>
<evidence type="ECO:0000256" key="10">
    <source>
        <dbReference type="HAMAP-Rule" id="MF_00089"/>
    </source>
</evidence>
<keyword evidence="9 10" id="KW-0456">Lyase</keyword>
<dbReference type="InterPro" id="IPR037509">
    <property type="entry name" value="ThiC"/>
</dbReference>
<keyword evidence="2 10" id="KW-0004">4Fe-4S</keyword>
<evidence type="ECO:0000256" key="5">
    <source>
        <dbReference type="ARBA" id="ARBA00022833"/>
    </source>
</evidence>
<dbReference type="Pfam" id="PF01964">
    <property type="entry name" value="ThiC_Rad_SAM"/>
    <property type="match status" value="1"/>
</dbReference>
<dbReference type="Gene3D" id="6.10.250.620">
    <property type="match status" value="1"/>
</dbReference>
<accession>G0GC54</accession>
<feature type="binding site" evidence="10">
    <location>
        <position position="408"/>
    </location>
    <ligand>
        <name>[4Fe-4S] cluster</name>
        <dbReference type="ChEBI" id="CHEBI:49883"/>
        <note>4Fe-4S-S-AdoMet</note>
    </ligand>
</feature>
<dbReference type="Proteomes" id="UP000007254">
    <property type="component" value="Chromosome"/>
</dbReference>
<feature type="binding site" evidence="10">
    <location>
        <position position="124"/>
    </location>
    <ligand>
        <name>substrate</name>
    </ligand>
</feature>
<reference evidence="11 12" key="1">
    <citation type="submission" date="2011-06" db="EMBL/GenBank/DDBJ databases">
        <title>The complete genome of Spirochaeta thermophila DSM 6578.</title>
        <authorList>
            <consortium name="US DOE Joint Genome Institute (JGI-PGF)"/>
            <person name="Lucas S."/>
            <person name="Lapidus A."/>
            <person name="Bruce D."/>
            <person name="Goodwin L."/>
            <person name="Pitluck S."/>
            <person name="Peters L."/>
            <person name="Kyrpides N."/>
            <person name="Mavromatis K."/>
            <person name="Ivanova N."/>
            <person name="Mikailova N."/>
            <person name="Pagani I."/>
            <person name="Chertkov O."/>
            <person name="Detter J.C."/>
            <person name="Tapia R."/>
            <person name="Han C."/>
            <person name="Land M."/>
            <person name="Hauser L."/>
            <person name="Markowitz V."/>
            <person name="Cheng J.-F."/>
            <person name="Hugenholtz P."/>
            <person name="Woyke T."/>
            <person name="Wu D."/>
            <person name="Spring S."/>
            <person name="Merkhoffer B."/>
            <person name="Schneider S."/>
            <person name="Klenk H.-P."/>
            <person name="Eisen J.A."/>
        </authorList>
    </citation>
    <scope>NUCLEOTIDE SEQUENCE [LARGE SCALE GENOMIC DNA]</scope>
    <source>
        <strain evidence="12">ATCC 700085 / DSM 6578 / Z-1203</strain>
    </source>
</reference>
<feature type="binding site" evidence="10">
    <location>
        <position position="405"/>
    </location>
    <ligand>
        <name>[4Fe-4S] cluster</name>
        <dbReference type="ChEBI" id="CHEBI:49883"/>
        <note>4Fe-4S-S-AdoMet</note>
    </ligand>
</feature>
<feature type="binding site" evidence="10">
    <location>
        <position position="66"/>
    </location>
    <ligand>
        <name>substrate</name>
    </ligand>
</feature>
<comment type="function">
    <text evidence="1 10">Catalyzes the synthesis of the hydroxymethylpyrimidine phosphate (HMP-P) moiety of thiamine from aminoimidazole ribotide (AIR) in a radical S-adenosyl-L-methionine (SAM)-dependent reaction.</text>
</comment>
<dbReference type="RefSeq" id="WP_014623824.1">
    <property type="nucleotide sequence ID" value="NC_017583.1"/>
</dbReference>
<dbReference type="STRING" id="869211.Spith_0131"/>
<evidence type="ECO:0000256" key="2">
    <source>
        <dbReference type="ARBA" id="ARBA00022485"/>
    </source>
</evidence>
<feature type="binding site" evidence="10">
    <location>
        <position position="412"/>
    </location>
    <ligand>
        <name>[4Fe-4S] cluster</name>
        <dbReference type="ChEBI" id="CHEBI:49883"/>
        <note>4Fe-4S-S-AdoMet</note>
    </ligand>
</feature>
<dbReference type="GO" id="GO:0008270">
    <property type="term" value="F:zinc ion binding"/>
    <property type="evidence" value="ECO:0007669"/>
    <property type="project" value="UniProtKB-UniRule"/>
</dbReference>
<dbReference type="GO" id="GO:0005829">
    <property type="term" value="C:cytosol"/>
    <property type="evidence" value="ECO:0007669"/>
    <property type="project" value="TreeGrafter"/>
</dbReference>
<dbReference type="EC" id="4.1.99.17" evidence="10"/>
<dbReference type="FunFam" id="3.20.20.540:FF:000001">
    <property type="entry name" value="Phosphomethylpyrimidine synthase"/>
    <property type="match status" value="1"/>
</dbReference>
<evidence type="ECO:0000256" key="3">
    <source>
        <dbReference type="ARBA" id="ARBA00022691"/>
    </source>
</evidence>
<dbReference type="GO" id="GO:0051539">
    <property type="term" value="F:4 iron, 4 sulfur cluster binding"/>
    <property type="evidence" value="ECO:0007669"/>
    <property type="project" value="UniProtKB-KW"/>
</dbReference>
<feature type="binding site" evidence="10">
    <location>
        <position position="95"/>
    </location>
    <ligand>
        <name>substrate</name>
    </ligand>
</feature>
<comment type="pathway">
    <text evidence="10">Cofactor biosynthesis; thiamine diphosphate biosynthesis.</text>
</comment>
<dbReference type="UniPathway" id="UPA00060"/>
<dbReference type="NCBIfam" id="NF009895">
    <property type="entry name" value="PRK13352.1"/>
    <property type="match status" value="1"/>
</dbReference>
<evidence type="ECO:0000256" key="7">
    <source>
        <dbReference type="ARBA" id="ARBA00023004"/>
    </source>
</evidence>